<dbReference type="InterPro" id="IPR002372">
    <property type="entry name" value="PQQ_rpt_dom"/>
</dbReference>
<reference evidence="3 4" key="1">
    <citation type="journal article" date="2014" name="PLoS Genet.">
        <title>Phylogenetically driven sequencing of extremely halophilic archaea reveals strategies for static and dynamic osmo-response.</title>
        <authorList>
            <person name="Becker E.A."/>
            <person name="Seitzer P.M."/>
            <person name="Tritt A."/>
            <person name="Larsen D."/>
            <person name="Krusor M."/>
            <person name="Yao A.I."/>
            <person name="Wu D."/>
            <person name="Madern D."/>
            <person name="Eisen J.A."/>
            <person name="Darling A.E."/>
            <person name="Facciotti M.T."/>
        </authorList>
    </citation>
    <scope>NUCLEOTIDE SEQUENCE [LARGE SCALE GENOMIC DNA]</scope>
    <source>
        <strain evidence="3 4">JCM 10989</strain>
    </source>
</reference>
<feature type="region of interest" description="Disordered" evidence="1">
    <location>
        <begin position="420"/>
        <end position="573"/>
    </location>
</feature>
<feature type="compositionally biased region" description="Basic and acidic residues" evidence="1">
    <location>
        <begin position="69"/>
        <end position="83"/>
    </location>
</feature>
<gene>
    <name evidence="3" type="ORF">C483_09736</name>
</gene>
<evidence type="ECO:0000313" key="3">
    <source>
        <dbReference type="EMBL" id="ELY91311.1"/>
    </source>
</evidence>
<feature type="compositionally biased region" description="Basic and acidic residues" evidence="1">
    <location>
        <begin position="492"/>
        <end position="504"/>
    </location>
</feature>
<dbReference type="Gene3D" id="2.40.10.480">
    <property type="match status" value="1"/>
</dbReference>
<keyword evidence="4" id="KW-1185">Reference proteome</keyword>
<feature type="compositionally biased region" description="Basic and acidic residues" evidence="1">
    <location>
        <begin position="456"/>
        <end position="468"/>
    </location>
</feature>
<proteinExistence type="predicted"/>
<sequence length="605" mass="63579">MTLVGRAPSMEEWRRRSVLATGVALSIGTGLASAGAGADEGEADTETGTESDADELPNPNRDPGPDEDWPSHRGDPGHARHIADGHEFEGEGLDAVWSVDGAGTSFVAIADETVYVPTDDGVLALDETDGTVVWEKTDIDAGTPSVDGEAVYLSGDEVVTLDRADGSVRWETEFEPEEEIVWQTAAYGGVYVVVEGTLYALDTDDGSVRWEKESITTAAHGDEEDEYEFVTAPAAANGVIYSVTGAGPIALDPETGAEIWQEGTHVGTHVSTTYATSTGIAYDGGAYEEWPLYDAQTGEFATIGHGTREIAFSEEIYVGGGTDHGYSGGSIVDDEYNWELDMTYTYGQAVISGDTAYAYFYLDGHNYGDREYDEELVALNKYDGSEKWTISVEDAPVGPIRAISGETFYVEHDGDLVALREPTDEDDQSENGEDGSEDDQTTDDEDGDGDGDGDKDDGSNADGDRDDNADGDEDEDDNADGDSNETQSDGGDEAKEDSGDKDNGDGADNDDGTAVDTDGGNEDNAAADTGENTTNGADGDGDGGDNDASTVDAADDDTGIDGTPGFTTGAGLLGGALGLEWLRRQAGLSEQADLDTHTDSGEQSD</sequence>
<dbReference type="Proteomes" id="UP000011519">
    <property type="component" value="Unassembled WGS sequence"/>
</dbReference>
<dbReference type="PATRIC" id="fig|1227493.4.peg.1933"/>
<dbReference type="AlphaFoldDB" id="L9ZZ07"/>
<feature type="region of interest" description="Disordered" evidence="1">
    <location>
        <begin position="29"/>
        <end position="83"/>
    </location>
</feature>
<dbReference type="EMBL" id="AOIM01000031">
    <property type="protein sequence ID" value="ELY91311.1"/>
    <property type="molecule type" value="Genomic_DNA"/>
</dbReference>
<dbReference type="InterPro" id="IPR011047">
    <property type="entry name" value="Quinoprotein_ADH-like_sf"/>
</dbReference>
<feature type="compositionally biased region" description="Acidic residues" evidence="1">
    <location>
        <begin position="39"/>
        <end position="55"/>
    </location>
</feature>
<dbReference type="SUPFAM" id="SSF50998">
    <property type="entry name" value="Quinoprotein alcohol dehydrogenase-like"/>
    <property type="match status" value="1"/>
</dbReference>
<comment type="caution">
    <text evidence="3">The sequence shown here is derived from an EMBL/GenBank/DDBJ whole genome shotgun (WGS) entry which is preliminary data.</text>
</comment>
<dbReference type="SMART" id="SM00564">
    <property type="entry name" value="PQQ"/>
    <property type="match status" value="4"/>
</dbReference>
<feature type="compositionally biased region" description="Low complexity" evidence="1">
    <location>
        <begin position="528"/>
        <end position="537"/>
    </location>
</feature>
<dbReference type="Gene3D" id="2.130.10.10">
    <property type="entry name" value="YVTN repeat-like/Quinoprotein amine dehydrogenase"/>
    <property type="match status" value="1"/>
</dbReference>
<protein>
    <submittedName>
        <fullName evidence="3">Pyrrolo-quinoline quinone</fullName>
    </submittedName>
</protein>
<evidence type="ECO:0000259" key="2">
    <source>
        <dbReference type="Pfam" id="PF13360"/>
    </source>
</evidence>
<dbReference type="InterPro" id="IPR018391">
    <property type="entry name" value="PQQ_b-propeller_rpt"/>
</dbReference>
<organism evidence="3 4">
    <name type="scientific">Natrialba hulunbeirensis JCM 10989</name>
    <dbReference type="NCBI Taxonomy" id="1227493"/>
    <lineage>
        <taxon>Archaea</taxon>
        <taxon>Methanobacteriati</taxon>
        <taxon>Methanobacteriota</taxon>
        <taxon>Stenosarchaea group</taxon>
        <taxon>Halobacteria</taxon>
        <taxon>Halobacteriales</taxon>
        <taxon>Natrialbaceae</taxon>
        <taxon>Natrialba</taxon>
    </lineage>
</organism>
<dbReference type="STRING" id="1227493.C483_09736"/>
<feature type="compositionally biased region" description="Acidic residues" evidence="1">
    <location>
        <begin position="469"/>
        <end position="483"/>
    </location>
</feature>
<accession>L9ZZ07</accession>
<name>L9ZZ07_9EURY</name>
<feature type="domain" description="Pyrrolo-quinoline quinone repeat" evidence="2">
    <location>
        <begin position="120"/>
        <end position="264"/>
    </location>
</feature>
<dbReference type="Pfam" id="PF13360">
    <property type="entry name" value="PQQ_2"/>
    <property type="match status" value="1"/>
</dbReference>
<dbReference type="InterPro" id="IPR015943">
    <property type="entry name" value="WD40/YVTN_repeat-like_dom_sf"/>
</dbReference>
<evidence type="ECO:0000256" key="1">
    <source>
        <dbReference type="SAM" id="MobiDB-lite"/>
    </source>
</evidence>
<feature type="compositionally biased region" description="Acidic residues" evidence="1">
    <location>
        <begin position="423"/>
        <end position="455"/>
    </location>
</feature>
<feature type="compositionally biased region" description="Low complexity" evidence="1">
    <location>
        <begin position="560"/>
        <end position="570"/>
    </location>
</feature>
<evidence type="ECO:0000313" key="4">
    <source>
        <dbReference type="Proteomes" id="UP000011519"/>
    </source>
</evidence>